<dbReference type="CDD" id="cd03230">
    <property type="entry name" value="ABC_DR_subfamily_A"/>
    <property type="match status" value="1"/>
</dbReference>
<accession>A0A9X1S7G9</accession>
<keyword evidence="2 5" id="KW-0067">ATP-binding</keyword>
<gene>
    <name evidence="5" type="ORF">LJ751_07185</name>
</gene>
<dbReference type="Pfam" id="PF00005">
    <property type="entry name" value="ABC_tran"/>
    <property type="match status" value="1"/>
</dbReference>
<keyword evidence="1" id="KW-0547">Nucleotide-binding</keyword>
<name>A0A9X1S7G9_9MICC</name>
<evidence type="ECO:0000256" key="3">
    <source>
        <dbReference type="SAM" id="MobiDB-lite"/>
    </source>
</evidence>
<evidence type="ECO:0000259" key="4">
    <source>
        <dbReference type="PROSITE" id="PS50893"/>
    </source>
</evidence>
<evidence type="ECO:0000313" key="5">
    <source>
        <dbReference type="EMBL" id="MCC3269144.1"/>
    </source>
</evidence>
<dbReference type="Proteomes" id="UP001139264">
    <property type="component" value="Unassembled WGS sequence"/>
</dbReference>
<reference evidence="5" key="1">
    <citation type="submission" date="2021-10" db="EMBL/GenBank/DDBJ databases">
        <title>Novel species in genus Arthrobacter.</title>
        <authorList>
            <person name="Liu Y."/>
        </authorList>
    </citation>
    <scope>NUCLEOTIDE SEQUENCE</scope>
    <source>
        <strain evidence="5">Zg-Y809</strain>
    </source>
</reference>
<sequence length="253" mass="26052">MPPPNPTDPPPTPAGSPTDAPAIHAAGLLVRRGGTTALDGLDVTVPRGQVVGLLGPSGSGKTTFMRAVVGTQRITDGSVEVLGSPAGSPGLRRKVGYLAQGAGVYDDLSVLENLRYFARIVGAPATDTDRVIRETGLGGQAGQLAGSLSGGQHRRVSLAVALLGAPELLILDEPTVGLDPVLRRDLWNLFATLASRGVSLLVSSHVMDEANRCGRILLLHEGRLLADLTPAELLERTGAPDADSAFLTLLGAA</sequence>
<feature type="domain" description="ABC transporter" evidence="4">
    <location>
        <begin position="23"/>
        <end position="246"/>
    </location>
</feature>
<feature type="compositionally biased region" description="Pro residues" evidence="3">
    <location>
        <begin position="1"/>
        <end position="14"/>
    </location>
</feature>
<dbReference type="PANTHER" id="PTHR43038:SF3">
    <property type="entry name" value="ABC TRANSPORTER G FAMILY MEMBER 20 ISOFORM X1"/>
    <property type="match status" value="1"/>
</dbReference>
<dbReference type="InterPro" id="IPR027417">
    <property type="entry name" value="P-loop_NTPase"/>
</dbReference>
<feature type="region of interest" description="Disordered" evidence="3">
    <location>
        <begin position="1"/>
        <end position="21"/>
    </location>
</feature>
<dbReference type="AlphaFoldDB" id="A0A9X1S7G9"/>
<proteinExistence type="predicted"/>
<dbReference type="GO" id="GO:0005524">
    <property type="term" value="F:ATP binding"/>
    <property type="evidence" value="ECO:0007669"/>
    <property type="project" value="UniProtKB-KW"/>
</dbReference>
<protein>
    <submittedName>
        <fullName evidence="5">ABC transporter ATP-binding protein</fullName>
    </submittedName>
</protein>
<dbReference type="SMART" id="SM00382">
    <property type="entry name" value="AAA"/>
    <property type="match status" value="1"/>
</dbReference>
<dbReference type="InterPro" id="IPR003439">
    <property type="entry name" value="ABC_transporter-like_ATP-bd"/>
</dbReference>
<evidence type="ECO:0000256" key="1">
    <source>
        <dbReference type="ARBA" id="ARBA00022741"/>
    </source>
</evidence>
<dbReference type="InterPro" id="IPR003593">
    <property type="entry name" value="AAA+_ATPase"/>
</dbReference>
<dbReference type="PANTHER" id="PTHR43038">
    <property type="entry name" value="ATP-BINDING CASSETTE, SUB-FAMILY H, MEMBER 1"/>
    <property type="match status" value="1"/>
</dbReference>
<dbReference type="EMBL" id="JAJFZP010000006">
    <property type="protein sequence ID" value="MCC3269144.1"/>
    <property type="molecule type" value="Genomic_DNA"/>
</dbReference>
<dbReference type="PROSITE" id="PS50893">
    <property type="entry name" value="ABC_TRANSPORTER_2"/>
    <property type="match status" value="1"/>
</dbReference>
<organism evidence="5 6">
    <name type="scientific">Arthrobacter gengyunqii</name>
    <dbReference type="NCBI Taxonomy" id="2886940"/>
    <lineage>
        <taxon>Bacteria</taxon>
        <taxon>Bacillati</taxon>
        <taxon>Actinomycetota</taxon>
        <taxon>Actinomycetes</taxon>
        <taxon>Micrococcales</taxon>
        <taxon>Micrococcaceae</taxon>
        <taxon>Arthrobacter</taxon>
    </lineage>
</organism>
<dbReference type="SUPFAM" id="SSF52540">
    <property type="entry name" value="P-loop containing nucleoside triphosphate hydrolases"/>
    <property type="match status" value="1"/>
</dbReference>
<dbReference type="Gene3D" id="3.40.50.300">
    <property type="entry name" value="P-loop containing nucleotide triphosphate hydrolases"/>
    <property type="match status" value="1"/>
</dbReference>
<comment type="caution">
    <text evidence="5">The sequence shown here is derived from an EMBL/GenBank/DDBJ whole genome shotgun (WGS) entry which is preliminary data.</text>
</comment>
<dbReference type="GO" id="GO:0016887">
    <property type="term" value="F:ATP hydrolysis activity"/>
    <property type="evidence" value="ECO:0007669"/>
    <property type="project" value="InterPro"/>
</dbReference>
<evidence type="ECO:0000256" key="2">
    <source>
        <dbReference type="ARBA" id="ARBA00022840"/>
    </source>
</evidence>
<dbReference type="RefSeq" id="WP_227907634.1">
    <property type="nucleotide sequence ID" value="NZ_CP095461.1"/>
</dbReference>
<evidence type="ECO:0000313" key="6">
    <source>
        <dbReference type="Proteomes" id="UP001139264"/>
    </source>
</evidence>